<dbReference type="GO" id="GO:0005829">
    <property type="term" value="C:cytosol"/>
    <property type="evidence" value="ECO:0007669"/>
    <property type="project" value="GOC"/>
</dbReference>
<dbReference type="InterPro" id="IPR016024">
    <property type="entry name" value="ARM-type_fold"/>
</dbReference>
<feature type="signal peptide" evidence="1">
    <location>
        <begin position="1"/>
        <end position="30"/>
    </location>
</feature>
<keyword evidence="3" id="KW-1185">Reference proteome</keyword>
<proteinExistence type="predicted"/>
<dbReference type="InterPro" id="IPR011989">
    <property type="entry name" value="ARM-like"/>
</dbReference>
<feature type="non-terminal residue" evidence="2">
    <location>
        <position position="1"/>
    </location>
</feature>
<dbReference type="GO" id="GO:0016020">
    <property type="term" value="C:membrane"/>
    <property type="evidence" value="ECO:0007669"/>
    <property type="project" value="TreeGrafter"/>
</dbReference>
<sequence>QATSKGPASGAAFCSFRSSVCLSTVLLAEAQGVSDAATMALVVRALLNALETPSAKNASRAPGDEESLMQVARQICLALQRLLRLAEAEGCLNDFVEQGLLPVVSAQFNETSRSTDMRMLVVLETLCGACVASGEAFRSIETKVTKPLLHILGNYPNAMVQLHAAYCLRSVGHGSPPQLFQLLSVLLNLSTVQNAEVLGTPLRRKDANGQMVAGDTAVAAAAAHADLQPLVRGLFGYCAALAAMSSELYSSELGVPHDVTSAVLGTSGALLQPHPSAAISAQRRSCAFLLLEGLMCLGSDWVGQRLTTLFALWKTALGKKPVDRAKVVYQEHVAGAKGSDSVCRDELLALLFALRSLYAFTWHSRDTLLTTLPHLHKILVVFLTNISQLVVALPHPTSSSFRAKYRQDAGQPGRPIITMSGQCGIPEILLMIRATMYKTFAAMQPSLYSSRFVPLLNMLADDVTRGLSADFPAAELVSQSLHRMDIVLDLVDAHLESSRECSSTVRLAVNKLLSAGNMLHSKEGSPFAEDLGSDPGAACIFGSLNRESPGGTDCMLTPWDAWFDSTQHLAGQCVSAEWDWRCSSVKLLAIIMNAAEVGEAPRAAVLQHLLKPRNEEGAGPELHAMASVAVLAYLREHVRVRGLKVAPPAQAVEQALQQSLAGLKQSNPVLRRVHAEILSTLFFAHHQLPESPVVPSTLQYLTAETSSDAKEEKLLVERSSMALLCGTILRAFAWGWGVLSRGAGGARLSLSLHHEHRARIAEAGEGDGAAGAPLDALRLAHQHAGGGGRLCALHEGLLADGHGPSAGGLLRGAAGAVGGVRADPLCGFGAAERRLGLRARGTPAGWNLACAAARGLRPAQRPCLCHGPGRGGVPVRSISS</sequence>
<dbReference type="GO" id="GO:0008104">
    <property type="term" value="P:intracellular protein localization"/>
    <property type="evidence" value="ECO:0007669"/>
    <property type="project" value="TreeGrafter"/>
</dbReference>
<dbReference type="GO" id="GO:0006897">
    <property type="term" value="P:endocytosis"/>
    <property type="evidence" value="ECO:0007669"/>
    <property type="project" value="TreeGrafter"/>
</dbReference>
<dbReference type="PANTHER" id="PTHR21663:SF0">
    <property type="entry name" value="HEAT REPEAT-CONTAINING PROTEIN 5B"/>
    <property type="match status" value="1"/>
</dbReference>
<keyword evidence="1" id="KW-0732">Signal</keyword>
<evidence type="ECO:0000313" key="3">
    <source>
        <dbReference type="Proteomes" id="UP001178507"/>
    </source>
</evidence>
<dbReference type="Proteomes" id="UP001178507">
    <property type="component" value="Unassembled WGS sequence"/>
</dbReference>
<dbReference type="GO" id="GO:0030139">
    <property type="term" value="C:endocytic vesicle"/>
    <property type="evidence" value="ECO:0007669"/>
    <property type="project" value="TreeGrafter"/>
</dbReference>
<accession>A0AA36III9</accession>
<reference evidence="2" key="1">
    <citation type="submission" date="2023-08" db="EMBL/GenBank/DDBJ databases">
        <authorList>
            <person name="Chen Y."/>
            <person name="Shah S."/>
            <person name="Dougan E. K."/>
            <person name="Thang M."/>
            <person name="Chan C."/>
        </authorList>
    </citation>
    <scope>NUCLEOTIDE SEQUENCE</scope>
</reference>
<comment type="caution">
    <text evidence="2">The sequence shown here is derived from an EMBL/GenBank/DDBJ whole genome shotgun (WGS) entry which is preliminary data.</text>
</comment>
<dbReference type="AlphaFoldDB" id="A0AA36III9"/>
<dbReference type="InterPro" id="IPR040108">
    <property type="entry name" value="Laa1/Sip1/HEATR5"/>
</dbReference>
<evidence type="ECO:0000256" key="1">
    <source>
        <dbReference type="SAM" id="SignalP"/>
    </source>
</evidence>
<name>A0AA36III9_9DINO</name>
<dbReference type="GO" id="GO:0042147">
    <property type="term" value="P:retrograde transport, endosome to Golgi"/>
    <property type="evidence" value="ECO:0007669"/>
    <property type="project" value="TreeGrafter"/>
</dbReference>
<organism evidence="2 3">
    <name type="scientific">Effrenium voratum</name>
    <dbReference type="NCBI Taxonomy" id="2562239"/>
    <lineage>
        <taxon>Eukaryota</taxon>
        <taxon>Sar</taxon>
        <taxon>Alveolata</taxon>
        <taxon>Dinophyceae</taxon>
        <taxon>Suessiales</taxon>
        <taxon>Symbiodiniaceae</taxon>
        <taxon>Effrenium</taxon>
    </lineage>
</organism>
<dbReference type="PANTHER" id="PTHR21663">
    <property type="entry name" value="HYPOTHETICAL HEAT DOMAIN-CONTAINING"/>
    <property type="match status" value="1"/>
</dbReference>
<dbReference type="SUPFAM" id="SSF48371">
    <property type="entry name" value="ARM repeat"/>
    <property type="match status" value="1"/>
</dbReference>
<dbReference type="GO" id="GO:0005794">
    <property type="term" value="C:Golgi apparatus"/>
    <property type="evidence" value="ECO:0007669"/>
    <property type="project" value="TreeGrafter"/>
</dbReference>
<protein>
    <submittedName>
        <fullName evidence="2">Uncharacterized protein</fullName>
    </submittedName>
</protein>
<evidence type="ECO:0000313" key="2">
    <source>
        <dbReference type="EMBL" id="CAJ1387965.1"/>
    </source>
</evidence>
<feature type="chain" id="PRO_5041243370" evidence="1">
    <location>
        <begin position="31"/>
        <end position="880"/>
    </location>
</feature>
<dbReference type="EMBL" id="CAUJNA010001612">
    <property type="protein sequence ID" value="CAJ1387965.1"/>
    <property type="molecule type" value="Genomic_DNA"/>
</dbReference>
<dbReference type="Gene3D" id="1.25.10.10">
    <property type="entry name" value="Leucine-rich Repeat Variant"/>
    <property type="match status" value="1"/>
</dbReference>
<gene>
    <name evidence="2" type="ORF">EVOR1521_LOCUS13926</name>
</gene>